<evidence type="ECO:0000256" key="6">
    <source>
        <dbReference type="ARBA" id="ARBA00022989"/>
    </source>
</evidence>
<keyword evidence="3 9" id="KW-0812">Transmembrane</keyword>
<evidence type="ECO:0000256" key="3">
    <source>
        <dbReference type="ARBA" id="ARBA00022692"/>
    </source>
</evidence>
<feature type="transmembrane region" description="Helical" evidence="9">
    <location>
        <begin position="525"/>
        <end position="547"/>
    </location>
</feature>
<feature type="transmembrane region" description="Helical" evidence="9">
    <location>
        <begin position="377"/>
        <end position="403"/>
    </location>
</feature>
<feature type="transmembrane region" description="Helical" evidence="9">
    <location>
        <begin position="424"/>
        <end position="452"/>
    </location>
</feature>
<evidence type="ECO:0000256" key="7">
    <source>
        <dbReference type="ARBA" id="ARBA00023136"/>
    </source>
</evidence>
<feature type="transmembrane region" description="Helical" evidence="9">
    <location>
        <begin position="464"/>
        <end position="485"/>
    </location>
</feature>
<keyword evidence="4" id="KW-0133">Cell shape</keyword>
<dbReference type="GO" id="GO:0015648">
    <property type="term" value="F:lipid-linked peptidoglycan transporter activity"/>
    <property type="evidence" value="ECO:0007669"/>
    <property type="project" value="TreeGrafter"/>
</dbReference>
<reference evidence="10 11" key="1">
    <citation type="submission" date="2020-07" db="EMBL/GenBank/DDBJ databases">
        <title>Genomic Encyclopedia of Type Strains, Phase III (KMG-III): the genomes of soil and plant-associated and newly described type strains.</title>
        <authorList>
            <person name="Whitman W."/>
        </authorList>
    </citation>
    <scope>NUCLEOTIDE SEQUENCE [LARGE SCALE GENOMIC DNA]</scope>
    <source>
        <strain evidence="10 11">CECT 8576</strain>
    </source>
</reference>
<keyword evidence="7 9" id="KW-0472">Membrane</keyword>
<feature type="transmembrane region" description="Helical" evidence="9">
    <location>
        <begin position="344"/>
        <end position="365"/>
    </location>
</feature>
<evidence type="ECO:0000313" key="10">
    <source>
        <dbReference type="EMBL" id="NYH80805.1"/>
    </source>
</evidence>
<feature type="region of interest" description="Disordered" evidence="8">
    <location>
        <begin position="1"/>
        <end position="111"/>
    </location>
</feature>
<dbReference type="GO" id="GO:0008360">
    <property type="term" value="P:regulation of cell shape"/>
    <property type="evidence" value="ECO:0007669"/>
    <property type="project" value="UniProtKB-KW"/>
</dbReference>
<dbReference type="GO" id="GO:0005886">
    <property type="term" value="C:plasma membrane"/>
    <property type="evidence" value="ECO:0007669"/>
    <property type="project" value="UniProtKB-SubCell"/>
</dbReference>
<feature type="transmembrane region" description="Helical" evidence="9">
    <location>
        <begin position="118"/>
        <end position="139"/>
    </location>
</feature>
<dbReference type="GO" id="GO:0009252">
    <property type="term" value="P:peptidoglycan biosynthetic process"/>
    <property type="evidence" value="ECO:0007669"/>
    <property type="project" value="UniProtKB-KW"/>
</dbReference>
<keyword evidence="2" id="KW-1003">Cell membrane</keyword>
<protein>
    <submittedName>
        <fullName evidence="10">Putative peptidoglycan lipid II flippase</fullName>
    </submittedName>
</protein>
<evidence type="ECO:0000313" key="11">
    <source>
        <dbReference type="Proteomes" id="UP000548304"/>
    </source>
</evidence>
<accession>A0A852Z639</accession>
<comment type="caution">
    <text evidence="10">The sequence shown here is derived from an EMBL/GenBank/DDBJ whole genome shotgun (WGS) entry which is preliminary data.</text>
</comment>
<dbReference type="PANTHER" id="PTHR47019:SF1">
    <property type="entry name" value="LIPID II FLIPPASE MURJ"/>
    <property type="match status" value="1"/>
</dbReference>
<evidence type="ECO:0000256" key="8">
    <source>
        <dbReference type="SAM" id="MobiDB-lite"/>
    </source>
</evidence>
<feature type="transmembrane region" description="Helical" evidence="9">
    <location>
        <begin position="266"/>
        <end position="283"/>
    </location>
</feature>
<dbReference type="PANTHER" id="PTHR47019">
    <property type="entry name" value="LIPID II FLIPPASE MURJ"/>
    <property type="match status" value="1"/>
</dbReference>
<feature type="transmembrane region" description="Helical" evidence="9">
    <location>
        <begin position="497"/>
        <end position="519"/>
    </location>
</feature>
<proteinExistence type="predicted"/>
<evidence type="ECO:0000256" key="1">
    <source>
        <dbReference type="ARBA" id="ARBA00004651"/>
    </source>
</evidence>
<dbReference type="EMBL" id="JACBYW010000009">
    <property type="protein sequence ID" value="NYH80805.1"/>
    <property type="molecule type" value="Genomic_DNA"/>
</dbReference>
<feature type="compositionally biased region" description="Acidic residues" evidence="8">
    <location>
        <begin position="94"/>
        <end position="104"/>
    </location>
</feature>
<dbReference type="NCBIfam" id="TIGR01695">
    <property type="entry name" value="murJ_mviN"/>
    <property type="match status" value="1"/>
</dbReference>
<gene>
    <name evidence="10" type="ORF">FHR84_004173</name>
</gene>
<feature type="transmembrane region" description="Helical" evidence="9">
    <location>
        <begin position="200"/>
        <end position="222"/>
    </location>
</feature>
<dbReference type="CDD" id="cd13123">
    <property type="entry name" value="MATE_MurJ_like"/>
    <property type="match status" value="1"/>
</dbReference>
<feature type="transmembrane region" description="Helical" evidence="9">
    <location>
        <begin position="559"/>
        <end position="580"/>
    </location>
</feature>
<sequence>MNGDNRAGALDYQQRGPGEEEAHPTEPIPRVAGPLTGTAFPERDGISGNADELTQPIPALGRTPGNVRSEQHTEVIPTVGEPHGSGTSEHPGTEDEEHEAAEQEPEGKKSLLKASGSMAVATLISRITGFGWKLVLAYTVSFGVINDSFTVANTLPTSIFELLIGGVLTSVIVPVLVRAQKTDEDGGQAYVQKLLAASGLVLLAGTLLSLLAAPGLVWLYMGDSEKASPELATGLAYLLLPQILFYGASALFGALLQSKRVFGPPAWAPVLNNVVIIATLLVYRALPGELTLDPVRMSDAHLLTLGIGVSCGVLAQACIQLPALRKTGLSFVPRLGWDSRLSEFGGMTLWMLGYVGVSQIGLLALSRVATSSDPGSWAIYNYVWMLLQLPYGVIGFSVMTAILPRMSAAAADRDHARMVDDLSLGNRLSTVALLPISGIMTALGVPIAVALFSIKDGSGSTEQLGLALAVSSFGVLPFAITMMQMRAFYAMKDARTPTLIMVVMTVFKVLMAIAVGALIAPENVVLGLTFTNSFTFVVGAFVGEFWLRSRLGPLGSRRFLSTLGRTLLASVVGALVAWLISVGVDGLVPGDGLASGWLRLVSGGACGMVVIFAVMWLLRVAELQPAFSRITGLLRRR</sequence>
<comment type="subcellular location">
    <subcellularLocation>
        <location evidence="1">Cell membrane</location>
        <topology evidence="1">Multi-pass membrane protein</topology>
    </subcellularLocation>
</comment>
<evidence type="ECO:0000256" key="4">
    <source>
        <dbReference type="ARBA" id="ARBA00022960"/>
    </source>
</evidence>
<dbReference type="Pfam" id="PF03023">
    <property type="entry name" value="MurJ"/>
    <property type="match status" value="1"/>
</dbReference>
<evidence type="ECO:0000256" key="2">
    <source>
        <dbReference type="ARBA" id="ARBA00022475"/>
    </source>
</evidence>
<dbReference type="InterPro" id="IPR004268">
    <property type="entry name" value="MurJ"/>
</dbReference>
<evidence type="ECO:0000256" key="9">
    <source>
        <dbReference type="SAM" id="Phobius"/>
    </source>
</evidence>
<name>A0A852Z639_9ACTN</name>
<keyword evidence="5" id="KW-0573">Peptidoglycan synthesis</keyword>
<dbReference type="GO" id="GO:0034204">
    <property type="term" value="P:lipid translocation"/>
    <property type="evidence" value="ECO:0007669"/>
    <property type="project" value="TreeGrafter"/>
</dbReference>
<keyword evidence="11" id="KW-1185">Reference proteome</keyword>
<dbReference type="AlphaFoldDB" id="A0A852Z639"/>
<feature type="transmembrane region" description="Helical" evidence="9">
    <location>
        <begin position="234"/>
        <end position="254"/>
    </location>
</feature>
<feature type="transmembrane region" description="Helical" evidence="9">
    <location>
        <begin position="303"/>
        <end position="324"/>
    </location>
</feature>
<dbReference type="RefSeq" id="WP_343075356.1">
    <property type="nucleotide sequence ID" value="NZ_JACBYW010000009.1"/>
</dbReference>
<feature type="transmembrane region" description="Helical" evidence="9">
    <location>
        <begin position="600"/>
        <end position="618"/>
    </location>
</feature>
<dbReference type="InterPro" id="IPR051050">
    <property type="entry name" value="Lipid_II_flippase_MurJ/MviN"/>
</dbReference>
<keyword evidence="6 9" id="KW-1133">Transmembrane helix</keyword>
<dbReference type="Proteomes" id="UP000548304">
    <property type="component" value="Unassembled WGS sequence"/>
</dbReference>
<dbReference type="PRINTS" id="PR01806">
    <property type="entry name" value="VIRFACTRMVIN"/>
</dbReference>
<organism evidence="10 11">
    <name type="scientific">Actinopolyspora biskrensis</name>
    <dbReference type="NCBI Taxonomy" id="1470178"/>
    <lineage>
        <taxon>Bacteria</taxon>
        <taxon>Bacillati</taxon>
        <taxon>Actinomycetota</taxon>
        <taxon>Actinomycetes</taxon>
        <taxon>Actinopolysporales</taxon>
        <taxon>Actinopolysporaceae</taxon>
        <taxon>Actinopolyspora</taxon>
    </lineage>
</organism>
<feature type="transmembrane region" description="Helical" evidence="9">
    <location>
        <begin position="159"/>
        <end position="179"/>
    </location>
</feature>
<evidence type="ECO:0000256" key="5">
    <source>
        <dbReference type="ARBA" id="ARBA00022984"/>
    </source>
</evidence>